<dbReference type="InterPro" id="IPR025949">
    <property type="entry name" value="PapC-like_C"/>
</dbReference>
<dbReference type="InterPro" id="IPR018030">
    <property type="entry name" value="Fimbrial_membr_usher_CS"/>
</dbReference>
<reference evidence="13 14" key="1">
    <citation type="submission" date="2016-10" db="EMBL/GenBank/DDBJ databases">
        <authorList>
            <person name="Varghese N."/>
            <person name="Submissions S."/>
        </authorList>
    </citation>
    <scope>NUCLEOTIDE SEQUENCE [LARGE SCALE GENOMIC DNA]</scope>
    <source>
        <strain evidence="13 14">LMG 22274</strain>
    </source>
</reference>
<dbReference type="RefSeq" id="WP_074984702.1">
    <property type="nucleotide sequence ID" value="NZ_CADFGN010000011.1"/>
</dbReference>
<dbReference type="EMBL" id="FNZM01000011">
    <property type="protein sequence ID" value="SEJ94252.1"/>
    <property type="molecule type" value="Genomic_DNA"/>
</dbReference>
<dbReference type="Gene3D" id="2.60.40.2610">
    <property type="entry name" value="Outer membrane usher protein FimD, plug domain"/>
    <property type="match status" value="1"/>
</dbReference>
<comment type="subcellular location">
    <subcellularLocation>
        <location evidence="1 9">Cell outer membrane</location>
        <topology evidence="1 9">Multi-pass membrane protein</topology>
    </subcellularLocation>
</comment>
<accession>A0AAQ1GHW4</accession>
<evidence type="ECO:0000313" key="13">
    <source>
        <dbReference type="EMBL" id="SEJ94252.1"/>
    </source>
</evidence>
<dbReference type="Pfam" id="PF00577">
    <property type="entry name" value="Usher"/>
    <property type="match status" value="1"/>
</dbReference>
<evidence type="ECO:0000256" key="2">
    <source>
        <dbReference type="ARBA" id="ARBA00008064"/>
    </source>
</evidence>
<evidence type="ECO:0000256" key="6">
    <source>
        <dbReference type="ARBA" id="ARBA00022729"/>
    </source>
</evidence>
<evidence type="ECO:0000256" key="8">
    <source>
        <dbReference type="ARBA" id="ARBA00023237"/>
    </source>
</evidence>
<dbReference type="SUPFAM" id="SSF141729">
    <property type="entry name" value="FimD N-terminal domain-like"/>
    <property type="match status" value="1"/>
</dbReference>
<evidence type="ECO:0000256" key="1">
    <source>
        <dbReference type="ARBA" id="ARBA00004571"/>
    </source>
</evidence>
<keyword evidence="4" id="KW-1134">Transmembrane beta strand</keyword>
<dbReference type="GO" id="GO:0009279">
    <property type="term" value="C:cell outer membrane"/>
    <property type="evidence" value="ECO:0007669"/>
    <property type="project" value="UniProtKB-SubCell"/>
</dbReference>
<dbReference type="FunFam" id="2.60.40.3110:FF:000001">
    <property type="entry name" value="Putative fimbrial outer membrane usher"/>
    <property type="match status" value="1"/>
</dbReference>
<feature type="domain" description="PapC-like C-terminal" evidence="11">
    <location>
        <begin position="800"/>
        <end position="861"/>
    </location>
</feature>
<keyword evidence="7 9" id="KW-0472">Membrane</keyword>
<keyword evidence="5 9" id="KW-0812">Transmembrane</keyword>
<gene>
    <name evidence="13" type="ORF">SAMN05216550_11195</name>
</gene>
<protein>
    <submittedName>
        <fullName evidence="13">Outer membrane usher protein</fullName>
    </submittedName>
</protein>
<comment type="similarity">
    <text evidence="2 9">Belongs to the fimbrial export usher family.</text>
</comment>
<dbReference type="PROSITE" id="PS01151">
    <property type="entry name" value="FIMBRIAL_USHER"/>
    <property type="match status" value="1"/>
</dbReference>
<name>A0AAQ1GHW4_9BURK</name>
<dbReference type="Gene3D" id="2.60.40.3110">
    <property type="match status" value="1"/>
</dbReference>
<dbReference type="AlphaFoldDB" id="A0AAQ1GHW4"/>
<evidence type="ECO:0000256" key="9">
    <source>
        <dbReference type="RuleBase" id="RU003884"/>
    </source>
</evidence>
<dbReference type="Gene3D" id="3.10.20.410">
    <property type="match status" value="1"/>
</dbReference>
<feature type="domain" description="PapC N-terminal" evidence="12">
    <location>
        <begin position="65"/>
        <end position="215"/>
    </location>
</feature>
<evidence type="ECO:0000256" key="7">
    <source>
        <dbReference type="ARBA" id="ARBA00023136"/>
    </source>
</evidence>
<keyword evidence="3 9" id="KW-0813">Transport</keyword>
<dbReference type="GO" id="GO:0009297">
    <property type="term" value="P:pilus assembly"/>
    <property type="evidence" value="ECO:0007669"/>
    <property type="project" value="InterPro"/>
</dbReference>
<evidence type="ECO:0000256" key="10">
    <source>
        <dbReference type="SAM" id="SignalP"/>
    </source>
</evidence>
<dbReference type="Gene3D" id="2.60.40.2070">
    <property type="match status" value="1"/>
</dbReference>
<dbReference type="InterPro" id="IPR042186">
    <property type="entry name" value="FimD_plug_dom"/>
</dbReference>
<dbReference type="Pfam" id="PF13954">
    <property type="entry name" value="PapC_N"/>
    <property type="match status" value="1"/>
</dbReference>
<evidence type="ECO:0000259" key="12">
    <source>
        <dbReference type="Pfam" id="PF13954"/>
    </source>
</evidence>
<keyword evidence="8 9" id="KW-0998">Cell outer membrane</keyword>
<feature type="chain" id="PRO_5042858672" evidence="10">
    <location>
        <begin position="38"/>
        <end position="882"/>
    </location>
</feature>
<evidence type="ECO:0000256" key="4">
    <source>
        <dbReference type="ARBA" id="ARBA00022452"/>
    </source>
</evidence>
<dbReference type="GO" id="GO:0015473">
    <property type="term" value="F:fimbrial usher porin activity"/>
    <property type="evidence" value="ECO:0007669"/>
    <property type="project" value="InterPro"/>
</dbReference>
<evidence type="ECO:0000256" key="5">
    <source>
        <dbReference type="ARBA" id="ARBA00022692"/>
    </source>
</evidence>
<dbReference type="Pfam" id="PF13953">
    <property type="entry name" value="PapC_C"/>
    <property type="match status" value="1"/>
</dbReference>
<dbReference type="InterPro" id="IPR037224">
    <property type="entry name" value="PapC_N_sf"/>
</dbReference>
<dbReference type="PANTHER" id="PTHR30451:SF20">
    <property type="entry name" value="FIMBRIAE USHER"/>
    <property type="match status" value="1"/>
</dbReference>
<proteinExistence type="inferred from homology"/>
<dbReference type="Proteomes" id="UP000183529">
    <property type="component" value="Unassembled WGS sequence"/>
</dbReference>
<dbReference type="PANTHER" id="PTHR30451">
    <property type="entry name" value="OUTER MEMBRANE USHER PROTEIN"/>
    <property type="match status" value="1"/>
</dbReference>
<keyword evidence="9" id="KW-1029">Fimbrium biogenesis</keyword>
<organism evidence="13 14">
    <name type="scientific">Paraburkholderia tropica</name>
    <dbReference type="NCBI Taxonomy" id="92647"/>
    <lineage>
        <taxon>Bacteria</taxon>
        <taxon>Pseudomonadati</taxon>
        <taxon>Pseudomonadota</taxon>
        <taxon>Betaproteobacteria</taxon>
        <taxon>Burkholderiales</taxon>
        <taxon>Burkholderiaceae</taxon>
        <taxon>Paraburkholderia</taxon>
    </lineage>
</organism>
<feature type="signal peptide" evidence="10">
    <location>
        <begin position="1"/>
        <end position="37"/>
    </location>
</feature>
<dbReference type="InterPro" id="IPR025885">
    <property type="entry name" value="PapC_N"/>
</dbReference>
<dbReference type="InterPro" id="IPR043142">
    <property type="entry name" value="PapC-like_C_sf"/>
</dbReference>
<evidence type="ECO:0000313" key="14">
    <source>
        <dbReference type="Proteomes" id="UP000183529"/>
    </source>
</evidence>
<comment type="caution">
    <text evidence="13">The sequence shown here is derived from an EMBL/GenBank/DDBJ whole genome shotgun (WGS) entry which is preliminary data.</text>
</comment>
<evidence type="ECO:0000256" key="3">
    <source>
        <dbReference type="ARBA" id="ARBA00022448"/>
    </source>
</evidence>
<keyword evidence="6 10" id="KW-0732">Signal</keyword>
<sequence length="882" mass="93333">MNDNTHNQPVTASRGDGYRLTPLAAAVFALASSSALADVTPGGDELAVAAAAATNPSAPATANVEFNEQFLSGAGARNLDISRFNAGNAAAAGEYRAAVYVNQVWVGVNDVSLAEIDGHKDNVQPVVDRDLLERMGVDPRRLSDAARTRIEAAGSGGIATLPELIPGAAATFDMGEQRLDVSLPQAVLNRSARGWVDPAYWDDGINSAMLQYNANVFHTNGIGPASTQSYLGLTGGINAGPWRFRYNGNVTSTTGQGTHVQSLQTYLQRSIVPLKSELTLGDSYTDGSIFDSFGVRGVQLATDDRMYPESQRGYAPTVRGFANSNARVQVRQNGNIIYETTVAPGPFQIDDLYATGYGGDLQLVITEADGSQRVSAVPYSAPVNALREGRWRYSAAIGLYRASFSEHAPFVFEANVQHGLNNLVTLYGGLIASEKYLSGAAGVALNTPLGAFGFDVTEAATQFRTLPSRSGQSLRLSYSRIIAPTNTNITLAAYRYSTSGFLSLPDAVNLHDLDARGLAFSASGLQKGRVQVTLNQSLGSLGSFYLSGYTQNYWNRSGRDTSYQFGYNTLLRRVGIGVSASRDLDVSNRRWDNRLMLNVTVPLNLGSSIGTSNTAFVHDTRDGSDQLQESFSGAFGKNYEVNYGVTAAHTFGGPTGSNSSISANGGYLGPYTQLRANASHANGYTQVGAGMSGSLVAWPDDGHGRGGVAVTSQTGDTFAVIDAKDAAGARIASAPGVRVDPFGHAVVAGMNPYEQNTVEIDPKGLSLGVELKNTEQHFAPSAGAVVRLNFETVNRGKPLMLRVKHSGGDVIPLGAQVFDAGGNNVGSVAQGGRVLVYSKAQAGEFAVKWGDGAQQTCKVSYYAAREKQEKAGAYEPVDAECR</sequence>
<dbReference type="InterPro" id="IPR000015">
    <property type="entry name" value="Fimb_usher"/>
</dbReference>
<evidence type="ECO:0000259" key="11">
    <source>
        <dbReference type="Pfam" id="PF13953"/>
    </source>
</evidence>